<feature type="transmembrane region" description="Helical" evidence="8">
    <location>
        <begin position="95"/>
        <end position="120"/>
    </location>
</feature>
<evidence type="ECO:0000256" key="1">
    <source>
        <dbReference type="ARBA" id="ARBA00004651"/>
    </source>
</evidence>
<proteinExistence type="inferred from homology"/>
<dbReference type="AlphaFoldDB" id="U5QEX7"/>
<dbReference type="GO" id="GO:0008360">
    <property type="term" value="P:regulation of cell shape"/>
    <property type="evidence" value="ECO:0007669"/>
    <property type="project" value="UniProtKB-KW"/>
</dbReference>
<dbReference type="STRING" id="1183438.GKIL_0003"/>
<dbReference type="HAMAP" id="MF_02078">
    <property type="entry name" value="MurJ_MviN"/>
    <property type="match status" value="1"/>
</dbReference>
<evidence type="ECO:0000256" key="8">
    <source>
        <dbReference type="HAMAP-Rule" id="MF_02078"/>
    </source>
</evidence>
<comment type="function">
    <text evidence="8">Involved in peptidoglycan biosynthesis. Transports lipid-linked peptidoglycan precursors from the inner to the outer leaflet of the cytoplasmic membrane.</text>
</comment>
<sequence>MAANRRSLLGVAGLVGAATVLSKFIALFREQIIAASFGVSAGVDAYGYAYKLPGFLLTLLGGVNGPFYSAVVSVVSRQERSKIGPLIETIQTVVALVLGVATAVLWLGAPLFIGLVANGAPAPTQQMAVEQLRIMAPMALLAGLIGLGFGVLTAADRYALPSLSPILSSGAVIVAIVFWHDQGPIVLAWGVLAGALLQWLAQIPFQWKLGLGSLRPRWQWQSPEVKEVLGIMGPASGSSILSNLNVYTDLFFASQLVTGVVAALNYANLLVQTPLGILSNILLIPALPLFSRLSGESDRPELRLRVRQAVLSVLIVVLPLSALAAVLALPLVTVIYQRGQFDRHGSELVAQVFAAAALGMAFYLARDLLIRVFYALGEAQIPLRISVVGIGANLLLDWLLIQFFGPAGITLATTLVSALACVLLTLALRQQMGGLGWKGLGTTSLNLTLGALLTGLVAWGAYHLLIGAWSPPGTINELIRLTAAGAAGTLFQALWLGLWRIPEVMALLGPLTRRLRRR</sequence>
<evidence type="ECO:0000256" key="5">
    <source>
        <dbReference type="ARBA" id="ARBA00022984"/>
    </source>
</evidence>
<comment type="subcellular location">
    <subcellularLocation>
        <location evidence="8">Cell inner membrane</location>
        <topology evidence="8">Multi-pass membrane protein</topology>
    </subcellularLocation>
    <subcellularLocation>
        <location evidence="1">Cell membrane</location>
        <topology evidence="1">Multi-pass membrane protein</topology>
    </subcellularLocation>
</comment>
<dbReference type="eggNOG" id="COG0728">
    <property type="taxonomic scope" value="Bacteria"/>
</dbReference>
<feature type="transmembrane region" description="Helical" evidence="8">
    <location>
        <begin position="407"/>
        <end position="428"/>
    </location>
</feature>
<dbReference type="RefSeq" id="WP_023171234.1">
    <property type="nucleotide sequence ID" value="NC_022600.1"/>
</dbReference>
<feature type="transmembrane region" description="Helical" evidence="8">
    <location>
        <begin position="132"/>
        <end position="152"/>
    </location>
</feature>
<keyword evidence="2 8" id="KW-1003">Cell membrane</keyword>
<dbReference type="NCBIfam" id="TIGR01695">
    <property type="entry name" value="murJ_mviN"/>
    <property type="match status" value="1"/>
</dbReference>
<keyword evidence="8" id="KW-0961">Cell wall biogenesis/degradation</keyword>
<accession>U5QEX7</accession>
<dbReference type="Pfam" id="PF03023">
    <property type="entry name" value="MurJ"/>
    <property type="match status" value="1"/>
</dbReference>
<evidence type="ECO:0000313" key="9">
    <source>
        <dbReference type="EMBL" id="AGY56250.1"/>
    </source>
</evidence>
<keyword evidence="4 8" id="KW-0133">Cell shape</keyword>
<dbReference type="GO" id="GO:0015648">
    <property type="term" value="F:lipid-linked peptidoglycan transporter activity"/>
    <property type="evidence" value="ECO:0007669"/>
    <property type="project" value="UniProtKB-UniRule"/>
</dbReference>
<evidence type="ECO:0000256" key="3">
    <source>
        <dbReference type="ARBA" id="ARBA00022692"/>
    </source>
</evidence>
<dbReference type="HOGENOM" id="CLU_006797_5_2_3"/>
<evidence type="ECO:0000256" key="6">
    <source>
        <dbReference type="ARBA" id="ARBA00022989"/>
    </source>
</evidence>
<feature type="transmembrane region" description="Helical" evidence="8">
    <location>
        <begin position="186"/>
        <end position="205"/>
    </location>
</feature>
<keyword evidence="8" id="KW-0813">Transport</keyword>
<dbReference type="KEGG" id="glj:GKIL_0003"/>
<comment type="pathway">
    <text evidence="8">Cell wall biogenesis; peptidoglycan biosynthesis.</text>
</comment>
<name>U5QEX7_GLOK1</name>
<dbReference type="GO" id="GO:0009252">
    <property type="term" value="P:peptidoglycan biosynthetic process"/>
    <property type="evidence" value="ECO:0007669"/>
    <property type="project" value="UniProtKB-UniRule"/>
</dbReference>
<evidence type="ECO:0000256" key="4">
    <source>
        <dbReference type="ARBA" id="ARBA00022960"/>
    </source>
</evidence>
<evidence type="ECO:0000256" key="2">
    <source>
        <dbReference type="ARBA" id="ARBA00022475"/>
    </source>
</evidence>
<dbReference type="PRINTS" id="PR01806">
    <property type="entry name" value="VIRFACTRMVIN"/>
</dbReference>
<keyword evidence="6 8" id="KW-1133">Transmembrane helix</keyword>
<feature type="transmembrane region" description="Helical" evidence="8">
    <location>
        <begin position="348"/>
        <end position="369"/>
    </location>
</feature>
<keyword evidence="10" id="KW-1185">Reference proteome</keyword>
<dbReference type="CDD" id="cd13123">
    <property type="entry name" value="MATE_MurJ_like"/>
    <property type="match status" value="1"/>
</dbReference>
<keyword evidence="8" id="KW-0997">Cell inner membrane</keyword>
<dbReference type="PANTHER" id="PTHR43486:SF1">
    <property type="entry name" value="LIPID II FLIPPASE MURJ-RELATED"/>
    <property type="match status" value="1"/>
</dbReference>
<keyword evidence="3 8" id="KW-0812">Transmembrane</keyword>
<feature type="transmembrane region" description="Helical" evidence="8">
    <location>
        <begin position="158"/>
        <end position="179"/>
    </location>
</feature>
<keyword evidence="5 8" id="KW-0573">Peptidoglycan synthesis</keyword>
<feature type="transmembrane region" description="Helical" evidence="8">
    <location>
        <begin position="449"/>
        <end position="470"/>
    </location>
</feature>
<organism evidence="9 10">
    <name type="scientific">Gloeobacter kilaueensis (strain ATCC BAA-2537 / CCAP 1431/1 / ULC 316 / JS1)</name>
    <dbReference type="NCBI Taxonomy" id="1183438"/>
    <lineage>
        <taxon>Bacteria</taxon>
        <taxon>Bacillati</taxon>
        <taxon>Cyanobacteriota</taxon>
        <taxon>Cyanophyceae</taxon>
        <taxon>Gloeobacterales</taxon>
        <taxon>Gloeobacteraceae</taxon>
        <taxon>Gloeobacter</taxon>
    </lineage>
</organism>
<reference evidence="9 10" key="1">
    <citation type="journal article" date="2013" name="PLoS ONE">
        <title>Cultivation and Complete Genome Sequencing of Gloeobacter kilaueensis sp. nov., from a Lava Cave in Kilauea Caldera, Hawai'i.</title>
        <authorList>
            <person name="Saw J.H."/>
            <person name="Schatz M."/>
            <person name="Brown M.V."/>
            <person name="Kunkel D.D."/>
            <person name="Foster J.S."/>
            <person name="Shick H."/>
            <person name="Christensen S."/>
            <person name="Hou S."/>
            <person name="Wan X."/>
            <person name="Donachie S.P."/>
        </authorList>
    </citation>
    <scope>NUCLEOTIDE SEQUENCE [LARGE SCALE GENOMIC DNA]</scope>
    <source>
        <strain evidence="10">JS</strain>
    </source>
</reference>
<dbReference type="Proteomes" id="UP000017396">
    <property type="component" value="Chromosome"/>
</dbReference>
<dbReference type="EMBL" id="CP003587">
    <property type="protein sequence ID" value="AGY56250.1"/>
    <property type="molecule type" value="Genomic_DNA"/>
</dbReference>
<keyword evidence="7 8" id="KW-0472">Membrane</keyword>
<protein>
    <recommendedName>
        <fullName evidence="8">Probable lipid II flippase MurJ</fullName>
    </recommendedName>
</protein>
<evidence type="ECO:0000256" key="7">
    <source>
        <dbReference type="ARBA" id="ARBA00023136"/>
    </source>
</evidence>
<dbReference type="GO" id="GO:0005886">
    <property type="term" value="C:plasma membrane"/>
    <property type="evidence" value="ECO:0007669"/>
    <property type="project" value="UniProtKB-SubCell"/>
</dbReference>
<dbReference type="PANTHER" id="PTHR43486">
    <property type="entry name" value="LIPID II FLIPPASE MURJ-RELATED"/>
    <property type="match status" value="1"/>
</dbReference>
<comment type="caution">
    <text evidence="8">Lacks conserved residue(s) required for the propagation of feature annotation.</text>
</comment>
<dbReference type="PATRIC" id="fig|1183438.3.peg.3"/>
<dbReference type="GO" id="GO:0071555">
    <property type="term" value="P:cell wall organization"/>
    <property type="evidence" value="ECO:0007669"/>
    <property type="project" value="UniProtKB-KW"/>
</dbReference>
<feature type="transmembrane region" description="Helical" evidence="8">
    <location>
        <begin position="56"/>
        <end position="75"/>
    </location>
</feature>
<feature type="transmembrane region" description="Helical" evidence="8">
    <location>
        <begin position="311"/>
        <end position="336"/>
    </location>
</feature>
<evidence type="ECO:0000313" key="10">
    <source>
        <dbReference type="Proteomes" id="UP000017396"/>
    </source>
</evidence>
<dbReference type="InterPro" id="IPR004268">
    <property type="entry name" value="MurJ"/>
</dbReference>
<dbReference type="UniPathway" id="UPA00219"/>
<dbReference type="OrthoDB" id="9804143at2"/>
<gene>
    <name evidence="9" type="primary">mviN</name>
    <name evidence="8" type="synonym">murJ</name>
    <name evidence="9" type="ORF">GKIL_0003</name>
</gene>
<feature type="transmembrane region" description="Helical" evidence="8">
    <location>
        <begin position="381"/>
        <end position="401"/>
    </location>
</feature>
<comment type="similarity">
    <text evidence="8">Belongs to the MurJ/MviN family.</text>
</comment>